<accession>A0ABX1YXV7</accession>
<dbReference type="RefSeq" id="WP_171688033.1">
    <property type="nucleotide sequence ID" value="NZ_WHOC01000017.1"/>
</dbReference>
<gene>
    <name evidence="1" type="ORF">GC102_02140</name>
</gene>
<sequence>MDKTRGVSKIFSAQGINQLERNPNVLRVSETTITYSPAFKVAAVKANLTSQPPMEMRKGSLKKCEVNKQLAGGILVNDR</sequence>
<reference evidence="1 2" key="1">
    <citation type="submission" date="2019-10" db="EMBL/GenBank/DDBJ databases">
        <title>Description of Paenibacillus choica sp. nov.</title>
        <authorList>
            <person name="Carlier A."/>
            <person name="Qi S."/>
        </authorList>
    </citation>
    <scope>NUCLEOTIDE SEQUENCE [LARGE SCALE GENOMIC DNA]</scope>
    <source>
        <strain evidence="1 2">LMG 31460</strain>
    </source>
</reference>
<keyword evidence="2" id="KW-1185">Reference proteome</keyword>
<dbReference type="Proteomes" id="UP000658690">
    <property type="component" value="Unassembled WGS sequence"/>
</dbReference>
<name>A0ABX1YXV7_9BACL</name>
<organism evidence="1 2">
    <name type="scientific">Paenibacillus germinis</name>
    <dbReference type="NCBI Taxonomy" id="2654979"/>
    <lineage>
        <taxon>Bacteria</taxon>
        <taxon>Bacillati</taxon>
        <taxon>Bacillota</taxon>
        <taxon>Bacilli</taxon>
        <taxon>Bacillales</taxon>
        <taxon>Paenibacillaceae</taxon>
        <taxon>Paenibacillus</taxon>
    </lineage>
</organism>
<comment type="caution">
    <text evidence="1">The sequence shown here is derived from an EMBL/GenBank/DDBJ whole genome shotgun (WGS) entry which is preliminary data.</text>
</comment>
<dbReference type="EMBL" id="WHOC01000017">
    <property type="protein sequence ID" value="NOU84578.1"/>
    <property type="molecule type" value="Genomic_DNA"/>
</dbReference>
<protein>
    <submittedName>
        <fullName evidence="1">Uncharacterized protein</fullName>
    </submittedName>
</protein>
<proteinExistence type="predicted"/>
<evidence type="ECO:0000313" key="2">
    <source>
        <dbReference type="Proteomes" id="UP000658690"/>
    </source>
</evidence>
<evidence type="ECO:0000313" key="1">
    <source>
        <dbReference type="EMBL" id="NOU84578.1"/>
    </source>
</evidence>